<dbReference type="EMBL" id="VYYT01000265">
    <property type="protein sequence ID" value="KAK2751510.1"/>
    <property type="molecule type" value="Genomic_DNA"/>
</dbReference>
<accession>A0AAD9Y8F1</accession>
<dbReference type="Pfam" id="PF11374">
    <property type="entry name" value="DUF3176"/>
    <property type="match status" value="1"/>
</dbReference>
<dbReference type="PANTHER" id="PTHR35394">
    <property type="entry name" value="DUF3176 DOMAIN-CONTAINING PROTEIN"/>
    <property type="match status" value="1"/>
</dbReference>
<dbReference type="Proteomes" id="UP001281614">
    <property type="component" value="Unassembled WGS sequence"/>
</dbReference>
<feature type="compositionally biased region" description="Basic and acidic residues" evidence="1">
    <location>
        <begin position="16"/>
        <end position="25"/>
    </location>
</feature>
<keyword evidence="4" id="KW-1185">Reference proteome</keyword>
<proteinExistence type="predicted"/>
<comment type="caution">
    <text evidence="3">The sequence shown here is derived from an EMBL/GenBank/DDBJ whole genome shotgun (WGS) entry which is preliminary data.</text>
</comment>
<organism evidence="3 4">
    <name type="scientific">Colletotrichum kahawae</name>
    <name type="common">Coffee berry disease fungus</name>
    <dbReference type="NCBI Taxonomy" id="34407"/>
    <lineage>
        <taxon>Eukaryota</taxon>
        <taxon>Fungi</taxon>
        <taxon>Dikarya</taxon>
        <taxon>Ascomycota</taxon>
        <taxon>Pezizomycotina</taxon>
        <taxon>Sordariomycetes</taxon>
        <taxon>Hypocreomycetidae</taxon>
        <taxon>Glomerellales</taxon>
        <taxon>Glomerellaceae</taxon>
        <taxon>Colletotrichum</taxon>
        <taxon>Colletotrichum gloeosporioides species complex</taxon>
    </lineage>
</organism>
<dbReference type="AlphaFoldDB" id="A0AAD9Y8F1"/>
<keyword evidence="2" id="KW-0472">Membrane</keyword>
<reference evidence="3" key="1">
    <citation type="submission" date="2023-02" db="EMBL/GenBank/DDBJ databases">
        <title>Colletotrichum kahawae CIFC_Que2 genome sequencing and assembly.</title>
        <authorList>
            <person name="Baroncelli R."/>
        </authorList>
    </citation>
    <scope>NUCLEOTIDE SEQUENCE</scope>
    <source>
        <strain evidence="3">CIFC_Que2</strain>
    </source>
</reference>
<protein>
    <submittedName>
        <fullName evidence="3">Uncharacterized protein</fullName>
    </submittedName>
</protein>
<keyword evidence="2" id="KW-1133">Transmembrane helix</keyword>
<evidence type="ECO:0000313" key="4">
    <source>
        <dbReference type="Proteomes" id="UP001281614"/>
    </source>
</evidence>
<feature type="transmembrane region" description="Helical" evidence="2">
    <location>
        <begin position="145"/>
        <end position="165"/>
    </location>
</feature>
<sequence>MSQRNWAEKPSGYKPARVDDVDEESPRPDAVEYKRYNLFTCNEWGLEIVTSIGSLAILAVVAYIFSDVDGKPLSAWTLPISLNALVSVLTTTASAAIMHGVSAFISQLKWLHFKNGPQKLEHLEKFDGASRGPWGSLKFLVSMKLNLATIGALITIVRLGLSPLAQQVVKIDERSVNSTIDENVTFGFAHAYNRGVIFADLRTFSGGIPQDPNMQAAILQGLYNISTPATFACPVSCKWQGSYVSLGFTTECRDVTQTTLQSQVCEHPTDSIENCNMTTPGNIGLSSHRQHTEWGTRYQMNVSLSKRPDEFPELARFAIYRASPDHNFQLLDVNVTECSLSLAAFNYTDAQSNGTAFAFGDTQEIDLGGKEFWSITNRSYFFDGTRFTSNSKATNLPAFELCYDDLQALQDFFRSEAITTEWVDGSAAASAIKSILPPILVNLVIFFLGFDYWLTRKYGKSNTMVNDVIPTS</sequence>
<name>A0AAD9Y8F1_COLKA</name>
<evidence type="ECO:0000313" key="3">
    <source>
        <dbReference type="EMBL" id="KAK2751510.1"/>
    </source>
</evidence>
<dbReference type="PANTHER" id="PTHR35394:SF5">
    <property type="entry name" value="DUF3176 DOMAIN-CONTAINING PROTEIN"/>
    <property type="match status" value="1"/>
</dbReference>
<evidence type="ECO:0000256" key="2">
    <source>
        <dbReference type="SAM" id="Phobius"/>
    </source>
</evidence>
<feature type="transmembrane region" description="Helical" evidence="2">
    <location>
        <begin position="85"/>
        <end position="105"/>
    </location>
</feature>
<gene>
    <name evidence="3" type="ORF">CKAH01_17891</name>
</gene>
<feature type="region of interest" description="Disordered" evidence="1">
    <location>
        <begin position="1"/>
        <end position="25"/>
    </location>
</feature>
<feature type="transmembrane region" description="Helical" evidence="2">
    <location>
        <begin position="435"/>
        <end position="454"/>
    </location>
</feature>
<evidence type="ECO:0000256" key="1">
    <source>
        <dbReference type="SAM" id="MobiDB-lite"/>
    </source>
</evidence>
<feature type="transmembrane region" description="Helical" evidence="2">
    <location>
        <begin position="44"/>
        <end position="65"/>
    </location>
</feature>
<keyword evidence="2" id="KW-0812">Transmembrane</keyword>
<dbReference type="InterPro" id="IPR021514">
    <property type="entry name" value="DUF3176"/>
</dbReference>